<dbReference type="EMBL" id="CP000463">
    <property type="protein sequence ID" value="ABJ04914.1"/>
    <property type="molecule type" value="Genomic_DNA"/>
</dbReference>
<gene>
    <name evidence="2" type="ordered locus">RPE_0958</name>
</gene>
<dbReference type="KEGG" id="rpe:RPE_0958"/>
<dbReference type="SMART" id="SM00869">
    <property type="entry name" value="Autotransporter"/>
    <property type="match status" value="1"/>
</dbReference>
<dbReference type="InterPro" id="IPR036709">
    <property type="entry name" value="Autotransporte_beta_dom_sf"/>
</dbReference>
<protein>
    <submittedName>
        <fullName evidence="2">Outer membrane autotransporter barrel domain</fullName>
    </submittedName>
</protein>
<dbReference type="AlphaFoldDB" id="Q07T20"/>
<dbReference type="OrthoDB" id="5292073at2"/>
<dbReference type="SUPFAM" id="SSF52266">
    <property type="entry name" value="SGNH hydrolase"/>
    <property type="match status" value="1"/>
</dbReference>
<dbReference type="SUPFAM" id="SSF103515">
    <property type="entry name" value="Autotransporter"/>
    <property type="match status" value="1"/>
</dbReference>
<organism evidence="2">
    <name type="scientific">Rhodopseudomonas palustris (strain BisA53)</name>
    <dbReference type="NCBI Taxonomy" id="316055"/>
    <lineage>
        <taxon>Bacteria</taxon>
        <taxon>Pseudomonadati</taxon>
        <taxon>Pseudomonadota</taxon>
        <taxon>Alphaproteobacteria</taxon>
        <taxon>Hyphomicrobiales</taxon>
        <taxon>Nitrobacteraceae</taxon>
        <taxon>Rhodopseudomonas</taxon>
    </lineage>
</organism>
<dbReference type="InterPro" id="IPR036514">
    <property type="entry name" value="SGNH_hydro_sf"/>
</dbReference>
<dbReference type="HOGENOM" id="CLU_023098_4_0_5"/>
<dbReference type="Pfam" id="PF00657">
    <property type="entry name" value="Lipase_GDSL"/>
    <property type="match status" value="1"/>
</dbReference>
<evidence type="ECO:0000313" key="2">
    <source>
        <dbReference type="EMBL" id="ABJ04914.1"/>
    </source>
</evidence>
<dbReference type="Gene3D" id="3.40.50.1110">
    <property type="entry name" value="SGNH hydrolase"/>
    <property type="match status" value="1"/>
</dbReference>
<dbReference type="Pfam" id="PF03797">
    <property type="entry name" value="Autotransporter"/>
    <property type="match status" value="1"/>
</dbReference>
<proteinExistence type="predicted"/>
<sequence>MSDVSIEGVRGRAPHVLTRVRNALLTSAAAVAVFGATLAPAQAQFARLFGFGDSYADTGAAPGGAYRLIGATGSGPIVFNGMPLTTSNFWPCPYPTYTSCRFTGSTNFVDSLQSIYGLSGLTNFSIGGARTSNSNTMPFLTGDYGLPYELNQFVASGIRFTDRDLIALSIGGNDLSGIDVSGSNDPNVQTPIVVASAVSSAQAAVGGVQQLVGAGARTIAWLGTGSSKWFPERTLGVGNINFSDPVRDAWSDTYYRQTQLLLAPLAQAGVRIFMFDFGILQQRIYDNPGMYGFASIPAGYFGCEAGPGTATTPTSGLLKVAVNVTGCFYENSVHPTGAAMALIANYMSNQINAPTTVTPQAGISTGLLTGFSTSVFDRLEASRRFQPFGLGSAMAAMPGKAAAPKDPADRWTVFGDVSYAGGSRDRQFYTAGYDYDSAGGYLGAEYRLDSNWRVGGVFGYSQPDVKLAVQDARNRIDAFQFAGYSSYTDAHWFADGIVAYGRHDFDLERRGIIDVIRADTHADVFTVAAKGGYLFDVGQLRVGPIASLQYTYATIEGYTETGDVLLTMMVDRQTRDALTGDAGVQFRYPLQLGNGIYTPFVNLTAAHDFLGGHTVTTTLVSASLLPILTPVSVDGSTYGRVAAGVSALVATNVTASLTGTTSFARHGGDDAAVSGGLKVAF</sequence>
<feature type="domain" description="Autotransporter" evidence="1">
    <location>
        <begin position="406"/>
        <end position="681"/>
    </location>
</feature>
<name>Q07T20_RHOP5</name>
<dbReference type="STRING" id="316055.RPE_0958"/>
<dbReference type="eggNOG" id="COG3240">
    <property type="taxonomic scope" value="Bacteria"/>
</dbReference>
<dbReference type="eggNOG" id="COG4625">
    <property type="taxonomic scope" value="Bacteria"/>
</dbReference>
<dbReference type="InterPro" id="IPR005546">
    <property type="entry name" value="Autotransporte_beta"/>
</dbReference>
<reference evidence="2" key="1">
    <citation type="submission" date="2006-09" db="EMBL/GenBank/DDBJ databases">
        <title>Complete sequence of Rhodopseudomonas palustris BisA53.</title>
        <authorList>
            <consortium name="US DOE Joint Genome Institute"/>
            <person name="Copeland A."/>
            <person name="Lucas S."/>
            <person name="Lapidus A."/>
            <person name="Barry K."/>
            <person name="Detter J.C."/>
            <person name="Glavina del Rio T."/>
            <person name="Hammon N."/>
            <person name="Israni S."/>
            <person name="Dalin E."/>
            <person name="Tice H."/>
            <person name="Pitluck S."/>
            <person name="Chain P."/>
            <person name="Malfatti S."/>
            <person name="Shin M."/>
            <person name="Vergez L."/>
            <person name="Schmutz J."/>
            <person name="Larimer F."/>
            <person name="Land M."/>
            <person name="Hauser L."/>
            <person name="Pelletier D.A."/>
            <person name="Kyrpides N."/>
            <person name="Kim E."/>
            <person name="Harwood C.S."/>
            <person name="Oda Y."/>
            <person name="Richardson P."/>
        </authorList>
    </citation>
    <scope>NUCLEOTIDE SEQUENCE [LARGE SCALE GENOMIC DNA]</scope>
    <source>
        <strain evidence="2">BisA53</strain>
    </source>
</reference>
<dbReference type="GO" id="GO:0016788">
    <property type="term" value="F:hydrolase activity, acting on ester bonds"/>
    <property type="evidence" value="ECO:0007669"/>
    <property type="project" value="InterPro"/>
</dbReference>
<accession>Q07T20</accession>
<dbReference type="InterPro" id="IPR001087">
    <property type="entry name" value="GDSL"/>
</dbReference>
<dbReference type="PROSITE" id="PS51208">
    <property type="entry name" value="AUTOTRANSPORTER"/>
    <property type="match status" value="1"/>
</dbReference>
<evidence type="ECO:0000259" key="1">
    <source>
        <dbReference type="PROSITE" id="PS51208"/>
    </source>
</evidence>
<dbReference type="Gene3D" id="2.40.128.130">
    <property type="entry name" value="Autotransporter beta-domain"/>
    <property type="match status" value="1"/>
</dbReference>